<name>A0AAX2JFA3_9FUSO</name>
<keyword evidence="1" id="KW-1133">Transmembrane helix</keyword>
<dbReference type="AlphaFoldDB" id="A0AAX2JFA3"/>
<feature type="transmembrane region" description="Helical" evidence="1">
    <location>
        <begin position="40"/>
        <end position="63"/>
    </location>
</feature>
<dbReference type="Proteomes" id="UP000249008">
    <property type="component" value="Chromosome 1"/>
</dbReference>
<reference evidence="2 3" key="1">
    <citation type="submission" date="2018-06" db="EMBL/GenBank/DDBJ databases">
        <authorList>
            <consortium name="Pathogen Informatics"/>
            <person name="Doyle S."/>
        </authorList>
    </citation>
    <scope>NUCLEOTIDE SEQUENCE [LARGE SCALE GENOMIC DNA]</scope>
    <source>
        <strain evidence="2 3">NCTC12112</strain>
    </source>
</reference>
<feature type="transmembrane region" description="Helical" evidence="1">
    <location>
        <begin position="12"/>
        <end position="34"/>
    </location>
</feature>
<protein>
    <recommendedName>
        <fullName evidence="4">Magnesium transporter</fullName>
    </recommendedName>
</protein>
<dbReference type="EMBL" id="LS483487">
    <property type="protein sequence ID" value="SQJ17147.1"/>
    <property type="molecule type" value="Genomic_DNA"/>
</dbReference>
<keyword evidence="1" id="KW-0812">Transmembrane</keyword>
<evidence type="ECO:0000313" key="3">
    <source>
        <dbReference type="Proteomes" id="UP000249008"/>
    </source>
</evidence>
<evidence type="ECO:0000313" key="2">
    <source>
        <dbReference type="EMBL" id="SQJ17147.1"/>
    </source>
</evidence>
<sequence>MKEFKSNPLVILKNVLFAVCAGFVLAIIANFFLSPTISKGLGALVFLGGTYFAVVLDNIRVVIDGDKLTFYRGKKETHSFTISECSFHSLIRSTTGDSSCDLTIKTHENDYGTTIDCSMLGRGRYLQLLDALGFNDQEPVNISTTKRNK</sequence>
<evidence type="ECO:0000256" key="1">
    <source>
        <dbReference type="SAM" id="Phobius"/>
    </source>
</evidence>
<proteinExistence type="predicted"/>
<organism evidence="2 3">
    <name type="scientific">Fusobacterium ulcerans</name>
    <dbReference type="NCBI Taxonomy" id="861"/>
    <lineage>
        <taxon>Bacteria</taxon>
        <taxon>Fusobacteriati</taxon>
        <taxon>Fusobacteriota</taxon>
        <taxon>Fusobacteriia</taxon>
        <taxon>Fusobacteriales</taxon>
        <taxon>Fusobacteriaceae</taxon>
        <taxon>Fusobacterium</taxon>
    </lineage>
</organism>
<gene>
    <name evidence="2" type="ORF">NCTC12112_03285</name>
</gene>
<accession>A0AAX2JFA3</accession>
<dbReference type="GeneID" id="78454543"/>
<dbReference type="RefSeq" id="WP_005982498.1">
    <property type="nucleotide sequence ID" value="NZ_CABKNW010000008.1"/>
</dbReference>
<keyword evidence="1" id="KW-0472">Membrane</keyword>
<dbReference type="KEGG" id="ful:C4N20_06965"/>
<evidence type="ECO:0008006" key="4">
    <source>
        <dbReference type="Google" id="ProtNLM"/>
    </source>
</evidence>